<sequence length="87" mass="10509">MAKLSEIKVRRDHCVFMTHGYKKINTVNLLMVQWHLLEFRERPVEERRDDQLEAHRLLERRELTERMEALLQIIGEGILTQRKKLTA</sequence>
<name>A0A915J3K9_ROMCU</name>
<organism evidence="1 2">
    <name type="scientific">Romanomermis culicivorax</name>
    <name type="common">Nematode worm</name>
    <dbReference type="NCBI Taxonomy" id="13658"/>
    <lineage>
        <taxon>Eukaryota</taxon>
        <taxon>Metazoa</taxon>
        <taxon>Ecdysozoa</taxon>
        <taxon>Nematoda</taxon>
        <taxon>Enoplea</taxon>
        <taxon>Dorylaimia</taxon>
        <taxon>Mermithida</taxon>
        <taxon>Mermithoidea</taxon>
        <taxon>Mermithidae</taxon>
        <taxon>Romanomermis</taxon>
    </lineage>
</organism>
<proteinExistence type="predicted"/>
<reference evidence="2" key="1">
    <citation type="submission" date="2022-11" db="UniProtKB">
        <authorList>
            <consortium name="WormBaseParasite"/>
        </authorList>
    </citation>
    <scope>IDENTIFICATION</scope>
</reference>
<dbReference type="AlphaFoldDB" id="A0A915J3K9"/>
<evidence type="ECO:0000313" key="1">
    <source>
        <dbReference type="Proteomes" id="UP000887565"/>
    </source>
</evidence>
<protein>
    <submittedName>
        <fullName evidence="2">Uncharacterized protein</fullName>
    </submittedName>
</protein>
<dbReference type="WBParaSite" id="nRc.2.0.1.t20423-RA">
    <property type="protein sequence ID" value="nRc.2.0.1.t20423-RA"/>
    <property type="gene ID" value="nRc.2.0.1.g20423"/>
</dbReference>
<keyword evidence="1" id="KW-1185">Reference proteome</keyword>
<dbReference type="Proteomes" id="UP000887565">
    <property type="component" value="Unplaced"/>
</dbReference>
<accession>A0A915J3K9</accession>
<evidence type="ECO:0000313" key="2">
    <source>
        <dbReference type="WBParaSite" id="nRc.2.0.1.t20423-RA"/>
    </source>
</evidence>